<organism evidence="2 3">
    <name type="scientific">Bipolaris oryzae ATCC 44560</name>
    <dbReference type="NCBI Taxonomy" id="930090"/>
    <lineage>
        <taxon>Eukaryota</taxon>
        <taxon>Fungi</taxon>
        <taxon>Dikarya</taxon>
        <taxon>Ascomycota</taxon>
        <taxon>Pezizomycotina</taxon>
        <taxon>Dothideomycetes</taxon>
        <taxon>Pleosporomycetidae</taxon>
        <taxon>Pleosporales</taxon>
        <taxon>Pleosporineae</taxon>
        <taxon>Pleosporaceae</taxon>
        <taxon>Bipolaris</taxon>
    </lineage>
</organism>
<protein>
    <submittedName>
        <fullName evidence="2">Uncharacterized protein</fullName>
    </submittedName>
</protein>
<dbReference type="OrthoDB" id="3795043at2759"/>
<accession>W6ZGY5</accession>
<feature type="region of interest" description="Disordered" evidence="1">
    <location>
        <begin position="437"/>
        <end position="456"/>
    </location>
</feature>
<dbReference type="AlphaFoldDB" id="W6ZGY5"/>
<dbReference type="GeneID" id="19123632"/>
<proteinExistence type="predicted"/>
<evidence type="ECO:0000256" key="1">
    <source>
        <dbReference type="SAM" id="MobiDB-lite"/>
    </source>
</evidence>
<feature type="compositionally biased region" description="Basic and acidic residues" evidence="1">
    <location>
        <begin position="176"/>
        <end position="186"/>
    </location>
</feature>
<gene>
    <name evidence="2" type="ORF">COCMIDRAFT_39199</name>
</gene>
<name>W6ZGY5_COCMI</name>
<keyword evidence="3" id="KW-1185">Reference proteome</keyword>
<feature type="region of interest" description="Disordered" evidence="1">
    <location>
        <begin position="128"/>
        <end position="293"/>
    </location>
</feature>
<sequence>MSSVTPSEASRFSVSHNIVQNQDEDANSDSALVIQSDIIEEERVRREHMLNHARSLLDSQGLDNVCIDVALSTESALQIDTADNGKKSACITLSKSNASRSNVFPVSFNNLHGSSSGYASPKISCTVGSSQGRVQEHIEHSSVPQAAEQSQRSPRKPIPAHWLPKAACPNLATAQRAKERTLKKSSENGSPRSAKGIRPTRSSVDLGRSHGREGTTYLTKEALEAVETTRTSPRKPPSSVKFTSSAAKPAWSSPTSPLRSVASQQSGCSLKMSPTKSSHLPNKFTAADHSRVSNSVTASISKTSFHTTDSSLHKPPNVNKSLVSPVKLKSENQPISKTKVSLRIVVPNASTSQDKDLKILSPKTTNTSDSHVSMSPVSTTNISRIPRVGITNKEQKSSRLPALKRAKSVVGTMRSKAEVPVDMPVVLNEIIRANTPMSITSGGHSDENTHTDPVDSQQQNLDLETNQEGSSWNVISEGSQAVRARSHTSAEPTDHVGIGLRQDESRHPESDLFKLCGYPGHVPSTPPYLKTFHRAARSSFEQESRNEVEPTLMDSAIVYSLRKTDDFGNICIDGASNHVGSTVSEHVHVGENAEPTHGTDEGGTSSPRNQGDNEHPAHTSICSDLRPTATEFVPKMMFTSGSSERATDPTPIAPLQDVPGLPDMTVLDRNGIPFLWYMYGIQFAYEQGFRNGRPKSPRKFKPKKIRGLALSSDDAPHTRPHDNPVVVMRKLDSMPAPAKQEVPSTELVLRPTVPAHDPCPVYSQETIQPNSQDDGPMHEACGTVTNQPFTRQFDKIAEYTGTRGNNTPRHYNIDFTKIQNAGFPTGPRSMQGHVYHNPSRYDYRNHRRLGNGLYGGRGNAAGIPIGATAPFPNPVPPQGRPDQMHNHNGGASDCTEYSIGMEACGMIDIVSATELIGGRPCNACDPSH</sequence>
<dbReference type="HOGENOM" id="CLU_303865_0_0_1"/>
<dbReference type="RefSeq" id="XP_007690692.1">
    <property type="nucleotide sequence ID" value="XM_007692502.1"/>
</dbReference>
<feature type="region of interest" description="Disordered" evidence="1">
    <location>
        <begin position="305"/>
        <end position="325"/>
    </location>
</feature>
<dbReference type="KEGG" id="bor:COCMIDRAFT_39199"/>
<evidence type="ECO:0000313" key="2">
    <source>
        <dbReference type="EMBL" id="EUC42786.1"/>
    </source>
</evidence>
<dbReference type="EMBL" id="KI964049">
    <property type="protein sequence ID" value="EUC42786.1"/>
    <property type="molecule type" value="Genomic_DNA"/>
</dbReference>
<feature type="compositionally biased region" description="Polar residues" evidence="1">
    <location>
        <begin position="142"/>
        <end position="152"/>
    </location>
</feature>
<feature type="compositionally biased region" description="Basic and acidic residues" evidence="1">
    <location>
        <begin position="444"/>
        <end position="453"/>
    </location>
</feature>
<feature type="compositionally biased region" description="Polar residues" evidence="1">
    <location>
        <begin position="240"/>
        <end position="280"/>
    </location>
</feature>
<evidence type="ECO:0000313" key="3">
    <source>
        <dbReference type="Proteomes" id="UP000054032"/>
    </source>
</evidence>
<feature type="region of interest" description="Disordered" evidence="1">
    <location>
        <begin position="592"/>
        <end position="621"/>
    </location>
</feature>
<reference evidence="2 3" key="1">
    <citation type="journal article" date="2013" name="PLoS Genet.">
        <title>Comparative genome structure, secondary metabolite, and effector coding capacity across Cochliobolus pathogens.</title>
        <authorList>
            <person name="Condon B.J."/>
            <person name="Leng Y."/>
            <person name="Wu D."/>
            <person name="Bushley K.E."/>
            <person name="Ohm R.A."/>
            <person name="Otillar R."/>
            <person name="Martin J."/>
            <person name="Schackwitz W."/>
            <person name="Grimwood J."/>
            <person name="MohdZainudin N."/>
            <person name="Xue C."/>
            <person name="Wang R."/>
            <person name="Manning V.A."/>
            <person name="Dhillon B."/>
            <person name="Tu Z.J."/>
            <person name="Steffenson B.J."/>
            <person name="Salamov A."/>
            <person name="Sun H."/>
            <person name="Lowry S."/>
            <person name="LaButti K."/>
            <person name="Han J."/>
            <person name="Copeland A."/>
            <person name="Lindquist E."/>
            <person name="Barry K."/>
            <person name="Schmutz J."/>
            <person name="Baker S.E."/>
            <person name="Ciuffetti L.M."/>
            <person name="Grigoriev I.V."/>
            <person name="Zhong S."/>
            <person name="Turgeon B.G."/>
        </authorList>
    </citation>
    <scope>NUCLEOTIDE SEQUENCE [LARGE SCALE GENOMIC DNA]</scope>
    <source>
        <strain evidence="2 3">ATCC 44560</strain>
    </source>
</reference>
<dbReference type="Proteomes" id="UP000054032">
    <property type="component" value="Unassembled WGS sequence"/>
</dbReference>
<feature type="region of interest" description="Disordered" evidence="1">
    <location>
        <begin position="478"/>
        <end position="504"/>
    </location>
</feature>